<comment type="caution">
    <text evidence="1">The sequence shown here is derived from an EMBL/GenBank/DDBJ whole genome shotgun (WGS) entry which is preliminary data.</text>
</comment>
<dbReference type="EMBL" id="BAEG01000013">
    <property type="protein sequence ID" value="GAB12357.1"/>
    <property type="molecule type" value="Genomic_DNA"/>
</dbReference>
<dbReference type="AlphaFoldDB" id="H0QHQ6"/>
<keyword evidence="2" id="KW-1185">Reference proteome</keyword>
<protein>
    <submittedName>
        <fullName evidence="1">Uncharacterized protein</fullName>
    </submittedName>
</protein>
<reference evidence="1 2" key="1">
    <citation type="submission" date="2011-12" db="EMBL/GenBank/DDBJ databases">
        <title>Whole genome shotgun sequence of Arthrobacter globiformis NBRC 12137.</title>
        <authorList>
            <person name="Miyazawa S."/>
            <person name="Hosoyama A."/>
            <person name="Tsuchikane K."/>
            <person name="Katsumata H."/>
            <person name="Yamazaki S."/>
            <person name="Fujita N."/>
        </authorList>
    </citation>
    <scope>NUCLEOTIDE SEQUENCE [LARGE SCALE GENOMIC DNA]</scope>
    <source>
        <strain evidence="1 2">NBRC 12137</strain>
    </source>
</reference>
<accession>H0QHQ6</accession>
<dbReference type="Proteomes" id="UP000003828">
    <property type="component" value="Unassembled WGS sequence"/>
</dbReference>
<organism evidence="1 2">
    <name type="scientific">Arthrobacter globiformis (strain ATCC 8010 / DSM 20124 / JCM 1332 / NBRC 12137 / NCIMB 8907 / NRRL B-2979 / 168)</name>
    <dbReference type="NCBI Taxonomy" id="1077972"/>
    <lineage>
        <taxon>Bacteria</taxon>
        <taxon>Bacillati</taxon>
        <taxon>Actinomycetota</taxon>
        <taxon>Actinomycetes</taxon>
        <taxon>Micrococcales</taxon>
        <taxon>Micrococcaceae</taxon>
        <taxon>Arthrobacter</taxon>
    </lineage>
</organism>
<proteinExistence type="predicted"/>
<gene>
    <name evidence="1" type="ORF">ARGLB_013_00100</name>
</gene>
<sequence length="83" mass="9392">MMELLLGRTQHVDELFPGWGVIPFARRTDNDEVACWTGGSVVILDDFDVVRDAGGEAVRRAISEYASMDEWLIAVVRDFIEFD</sequence>
<evidence type="ECO:0000313" key="1">
    <source>
        <dbReference type="EMBL" id="GAB12357.1"/>
    </source>
</evidence>
<name>H0QHQ6_ARTG1</name>
<evidence type="ECO:0000313" key="2">
    <source>
        <dbReference type="Proteomes" id="UP000003828"/>
    </source>
</evidence>